<sequence length="227" mass="25514">MPDSVNLNPSSFAEDGGLLDLSMEEVVSLFLDKEKRRHKEAKEDENQQEVVIGSRVIPMGLMMTLDSMSRRCNVSRALLTRCLSHQIVAWFEGNAKLKELSELFYLACDAADDLGYPDLYEGMRDVGYSLCHVSPKPTAFRTIGWVRNGLHKVAQPLGLPVGILFAVGLCQSVLTTDSGRSQGTIEKYLSEEVSQFQTHIEDRFIRVYAFHDTVRRRAKSDGKTIKL</sequence>
<name>A0A0F9W2U3_9ZZZZ</name>
<dbReference type="AlphaFoldDB" id="A0A0F9W2U3"/>
<protein>
    <submittedName>
        <fullName evidence="1">Uncharacterized protein</fullName>
    </submittedName>
</protein>
<comment type="caution">
    <text evidence="1">The sequence shown here is derived from an EMBL/GenBank/DDBJ whole genome shotgun (WGS) entry which is preliminary data.</text>
</comment>
<organism evidence="1">
    <name type="scientific">marine sediment metagenome</name>
    <dbReference type="NCBI Taxonomy" id="412755"/>
    <lineage>
        <taxon>unclassified sequences</taxon>
        <taxon>metagenomes</taxon>
        <taxon>ecological metagenomes</taxon>
    </lineage>
</organism>
<reference evidence="1" key="1">
    <citation type="journal article" date="2015" name="Nature">
        <title>Complex archaea that bridge the gap between prokaryotes and eukaryotes.</title>
        <authorList>
            <person name="Spang A."/>
            <person name="Saw J.H."/>
            <person name="Jorgensen S.L."/>
            <person name="Zaremba-Niedzwiedzka K."/>
            <person name="Martijn J."/>
            <person name="Lind A.E."/>
            <person name="van Eijk R."/>
            <person name="Schleper C."/>
            <person name="Guy L."/>
            <person name="Ettema T.J."/>
        </authorList>
    </citation>
    <scope>NUCLEOTIDE SEQUENCE</scope>
</reference>
<dbReference type="EMBL" id="LAZR01000364">
    <property type="protein sequence ID" value="KKN72358.1"/>
    <property type="molecule type" value="Genomic_DNA"/>
</dbReference>
<evidence type="ECO:0000313" key="1">
    <source>
        <dbReference type="EMBL" id="KKN72358.1"/>
    </source>
</evidence>
<accession>A0A0F9W2U3</accession>
<gene>
    <name evidence="1" type="ORF">LCGC14_0411850</name>
</gene>
<proteinExistence type="predicted"/>